<dbReference type="STRING" id="1122192.SAMN02745673_01686"/>
<organism evidence="3 4">
    <name type="scientific">Marinactinospora thermotolerans DSM 45154</name>
    <dbReference type="NCBI Taxonomy" id="1122192"/>
    <lineage>
        <taxon>Bacteria</taxon>
        <taxon>Bacillati</taxon>
        <taxon>Actinomycetota</taxon>
        <taxon>Actinomycetes</taxon>
        <taxon>Streptosporangiales</taxon>
        <taxon>Nocardiopsidaceae</taxon>
        <taxon>Marinactinospora</taxon>
    </lineage>
</organism>
<dbReference type="GO" id="GO:0016787">
    <property type="term" value="F:hydrolase activity"/>
    <property type="evidence" value="ECO:0007669"/>
    <property type="project" value="UniProtKB-KW"/>
</dbReference>
<dbReference type="InterPro" id="IPR000868">
    <property type="entry name" value="Isochorismatase-like_dom"/>
</dbReference>
<dbReference type="AlphaFoldDB" id="A0A1T4P9D8"/>
<dbReference type="EMBL" id="FUWS01000004">
    <property type="protein sequence ID" value="SJZ88153.1"/>
    <property type="molecule type" value="Genomic_DNA"/>
</dbReference>
<dbReference type="PANTHER" id="PTHR43540">
    <property type="entry name" value="PEROXYUREIDOACRYLATE/UREIDOACRYLATE AMIDOHYDROLASE-RELATED"/>
    <property type="match status" value="1"/>
</dbReference>
<dbReference type="CDD" id="cd00431">
    <property type="entry name" value="cysteine_hydrolases"/>
    <property type="match status" value="1"/>
</dbReference>
<evidence type="ECO:0000313" key="4">
    <source>
        <dbReference type="Proteomes" id="UP000190637"/>
    </source>
</evidence>
<proteinExistence type="predicted"/>
<feature type="domain" description="Isochorismatase-like" evidence="2">
    <location>
        <begin position="2"/>
        <end position="154"/>
    </location>
</feature>
<evidence type="ECO:0000313" key="3">
    <source>
        <dbReference type="EMBL" id="SJZ88153.1"/>
    </source>
</evidence>
<gene>
    <name evidence="3" type="ORF">SAMN02745673_01686</name>
</gene>
<dbReference type="InterPro" id="IPR036380">
    <property type="entry name" value="Isochorismatase-like_sf"/>
</dbReference>
<name>A0A1T4P9D8_9ACTN</name>
<dbReference type="Pfam" id="PF00857">
    <property type="entry name" value="Isochorismatase"/>
    <property type="match status" value="1"/>
</dbReference>
<evidence type="ECO:0000256" key="1">
    <source>
        <dbReference type="ARBA" id="ARBA00022801"/>
    </source>
</evidence>
<dbReference type="Gene3D" id="3.40.50.850">
    <property type="entry name" value="Isochorismatase-like"/>
    <property type="match status" value="1"/>
</dbReference>
<keyword evidence="1" id="KW-0378">Hydrolase</keyword>
<dbReference type="Proteomes" id="UP000190637">
    <property type="component" value="Unassembled WGS sequence"/>
</dbReference>
<protein>
    <submittedName>
        <fullName evidence="3">Nicotinamidase-related amidase</fullName>
    </submittedName>
</protein>
<evidence type="ECO:0000259" key="2">
    <source>
        <dbReference type="Pfam" id="PF00857"/>
    </source>
</evidence>
<sequence>MTALVVIDMQNGFVTSASRHVVPVVADLVGRWRRAGGATVFVRYSNPEGSPHERLLNWSRLRRAPETDIVDELVPYLDEACAVIDKTVYSAFADGGARIFARGGWSDLVFCGIATENCVLKSAVDAFEHGYGPWIVRDATASHRGAEAHRAGLLVASMFIGAHRLVDAVDLPV</sequence>
<dbReference type="PANTHER" id="PTHR43540:SF6">
    <property type="entry name" value="ISOCHORISMATASE-LIKE DOMAIN-CONTAINING PROTEIN"/>
    <property type="match status" value="1"/>
</dbReference>
<keyword evidence="4" id="KW-1185">Reference proteome</keyword>
<reference evidence="3 4" key="1">
    <citation type="submission" date="2017-02" db="EMBL/GenBank/DDBJ databases">
        <authorList>
            <person name="Peterson S.W."/>
        </authorList>
    </citation>
    <scope>NUCLEOTIDE SEQUENCE [LARGE SCALE GENOMIC DNA]</scope>
    <source>
        <strain evidence="3 4">DSM 45154</strain>
    </source>
</reference>
<dbReference type="SUPFAM" id="SSF52499">
    <property type="entry name" value="Isochorismatase-like hydrolases"/>
    <property type="match status" value="1"/>
</dbReference>
<accession>A0A1T4P9D8</accession>
<dbReference type="InterPro" id="IPR050272">
    <property type="entry name" value="Isochorismatase-like_hydrls"/>
</dbReference>